<dbReference type="GO" id="GO:0004252">
    <property type="term" value="F:serine-type endopeptidase activity"/>
    <property type="evidence" value="ECO:0007669"/>
    <property type="project" value="InterPro"/>
</dbReference>
<feature type="transmembrane region" description="Helical" evidence="7">
    <location>
        <begin position="12"/>
        <end position="29"/>
    </location>
</feature>
<organism evidence="9 10">
    <name type="scientific">Dysgonomonas mossii</name>
    <dbReference type="NCBI Taxonomy" id="163665"/>
    <lineage>
        <taxon>Bacteria</taxon>
        <taxon>Pseudomonadati</taxon>
        <taxon>Bacteroidota</taxon>
        <taxon>Bacteroidia</taxon>
        <taxon>Bacteroidales</taxon>
        <taxon>Dysgonomonadaceae</taxon>
        <taxon>Dysgonomonas</taxon>
    </lineage>
</organism>
<dbReference type="PANTHER" id="PTHR43731">
    <property type="entry name" value="RHOMBOID PROTEASE"/>
    <property type="match status" value="1"/>
</dbReference>
<dbReference type="EMBL" id="SPPK01000003">
    <property type="protein sequence ID" value="TFU89383.1"/>
    <property type="molecule type" value="Genomic_DNA"/>
</dbReference>
<feature type="transmembrane region" description="Helical" evidence="7">
    <location>
        <begin position="156"/>
        <end position="177"/>
    </location>
</feature>
<keyword evidence="4" id="KW-0378">Hydrolase</keyword>
<dbReference type="Proteomes" id="UP000298285">
    <property type="component" value="Unassembled WGS sequence"/>
</dbReference>
<comment type="subcellular location">
    <subcellularLocation>
        <location evidence="1">Membrane</location>
        <topology evidence="1">Multi-pass membrane protein</topology>
    </subcellularLocation>
</comment>
<dbReference type="InterPro" id="IPR022764">
    <property type="entry name" value="Peptidase_S54_rhomboid_dom"/>
</dbReference>
<keyword evidence="3 7" id="KW-0812">Transmembrane</keyword>
<keyword evidence="9" id="KW-0645">Protease</keyword>
<evidence type="ECO:0000256" key="5">
    <source>
        <dbReference type="ARBA" id="ARBA00022989"/>
    </source>
</evidence>
<comment type="similarity">
    <text evidence="2">Belongs to the peptidase S54 family.</text>
</comment>
<feature type="transmembrane region" description="Helical" evidence="7">
    <location>
        <begin position="222"/>
        <end position="239"/>
    </location>
</feature>
<dbReference type="GO" id="GO:0016020">
    <property type="term" value="C:membrane"/>
    <property type="evidence" value="ECO:0007669"/>
    <property type="project" value="UniProtKB-SubCell"/>
</dbReference>
<reference evidence="9 10" key="1">
    <citation type="submission" date="2019-03" db="EMBL/GenBank/DDBJ databases">
        <title>Diversity of the mouse oral microbiome.</title>
        <authorList>
            <person name="Joseph S."/>
            <person name="Aduse-Opoku J."/>
            <person name="Curtis M."/>
            <person name="Wade W."/>
            <person name="Hashim A."/>
        </authorList>
    </citation>
    <scope>NUCLEOTIDE SEQUENCE [LARGE SCALE GENOMIC DNA]</scope>
    <source>
        <strain evidence="9 10">P11</strain>
    </source>
</reference>
<dbReference type="AlphaFoldDB" id="A0A4Y9ILL8"/>
<feature type="transmembrane region" description="Helical" evidence="7">
    <location>
        <begin position="198"/>
        <end position="216"/>
    </location>
</feature>
<protein>
    <submittedName>
        <fullName evidence="9">Rhomboid family intramembrane serine protease</fullName>
    </submittedName>
</protein>
<keyword evidence="5 7" id="KW-1133">Transmembrane helix</keyword>
<dbReference type="OrthoDB" id="9807874at2"/>
<feature type="transmembrane region" description="Helical" evidence="7">
    <location>
        <begin position="58"/>
        <end position="82"/>
    </location>
</feature>
<evidence type="ECO:0000313" key="10">
    <source>
        <dbReference type="Proteomes" id="UP000298285"/>
    </source>
</evidence>
<dbReference type="InterPro" id="IPR050925">
    <property type="entry name" value="Rhomboid_protease_S54"/>
</dbReference>
<evidence type="ECO:0000256" key="6">
    <source>
        <dbReference type="ARBA" id="ARBA00023136"/>
    </source>
</evidence>
<dbReference type="RefSeq" id="WP_135105729.1">
    <property type="nucleotide sequence ID" value="NZ_JADGKW010000003.1"/>
</dbReference>
<sequence length="253" mass="28405">MNQNSSGFMSSIPVVTRNLIIINFLVWIADELLGSRLNMSNYLALHYFSSEHFMPHQIITYMFMHGSLGHIFFNMFAVYMFGRTLEMVWGPKRYLVYYMLTGIGAAALQMLITYIRVHSIEANMSAEAISTVYNEGMGILMSNRNYTDPDMGALNLLVNSSMVGASGAVFGVLVAFGMLFPNVELMMLFLPIPIKAKWFVIGYGVIELFLGIANSAGDNVAHFAHLGGLITGFFIILYWRKKGKANGHNFREY</sequence>
<dbReference type="SUPFAM" id="SSF144091">
    <property type="entry name" value="Rhomboid-like"/>
    <property type="match status" value="1"/>
</dbReference>
<dbReference type="GO" id="GO:0006508">
    <property type="term" value="P:proteolysis"/>
    <property type="evidence" value="ECO:0007669"/>
    <property type="project" value="UniProtKB-KW"/>
</dbReference>
<gene>
    <name evidence="9" type="ORF">E4T88_11900</name>
</gene>
<evidence type="ECO:0000256" key="7">
    <source>
        <dbReference type="SAM" id="Phobius"/>
    </source>
</evidence>
<accession>A0A4Y9ILL8</accession>
<dbReference type="PANTHER" id="PTHR43731:SF14">
    <property type="entry name" value="PRESENILIN-ASSOCIATED RHOMBOID-LIKE PROTEIN, MITOCHONDRIAL"/>
    <property type="match status" value="1"/>
</dbReference>
<evidence type="ECO:0000313" key="9">
    <source>
        <dbReference type="EMBL" id="TFU89383.1"/>
    </source>
</evidence>
<name>A0A4Y9ILL8_9BACT</name>
<feature type="transmembrane region" description="Helical" evidence="7">
    <location>
        <begin position="94"/>
        <end position="115"/>
    </location>
</feature>
<dbReference type="InterPro" id="IPR035952">
    <property type="entry name" value="Rhomboid-like_sf"/>
</dbReference>
<evidence type="ECO:0000259" key="8">
    <source>
        <dbReference type="Pfam" id="PF01694"/>
    </source>
</evidence>
<comment type="caution">
    <text evidence="9">The sequence shown here is derived from an EMBL/GenBank/DDBJ whole genome shotgun (WGS) entry which is preliminary data.</text>
</comment>
<evidence type="ECO:0000256" key="4">
    <source>
        <dbReference type="ARBA" id="ARBA00022801"/>
    </source>
</evidence>
<proteinExistence type="inferred from homology"/>
<dbReference type="Pfam" id="PF01694">
    <property type="entry name" value="Rhomboid"/>
    <property type="match status" value="1"/>
</dbReference>
<evidence type="ECO:0000256" key="2">
    <source>
        <dbReference type="ARBA" id="ARBA00009045"/>
    </source>
</evidence>
<keyword evidence="6 7" id="KW-0472">Membrane</keyword>
<evidence type="ECO:0000256" key="3">
    <source>
        <dbReference type="ARBA" id="ARBA00022692"/>
    </source>
</evidence>
<dbReference type="Gene3D" id="1.20.1540.10">
    <property type="entry name" value="Rhomboid-like"/>
    <property type="match status" value="1"/>
</dbReference>
<evidence type="ECO:0000256" key="1">
    <source>
        <dbReference type="ARBA" id="ARBA00004141"/>
    </source>
</evidence>
<feature type="domain" description="Peptidase S54 rhomboid" evidence="8">
    <location>
        <begin position="56"/>
        <end position="239"/>
    </location>
</feature>